<dbReference type="InterPro" id="IPR036942">
    <property type="entry name" value="Beta-barrel_TonB_sf"/>
</dbReference>
<name>A0A654DEH6_SPHMU</name>
<dbReference type="Gene3D" id="2.40.170.20">
    <property type="entry name" value="TonB-dependent receptor, beta-barrel domain"/>
    <property type="match status" value="1"/>
</dbReference>
<feature type="domain" description="TonB-dependent receptor plug" evidence="8">
    <location>
        <begin position="232"/>
        <end position="337"/>
    </location>
</feature>
<sequence>MNNLFYSKGTLCPVDKGKTLNHLLKMKLTGILLATSMMGAYASSSAQITLHAQNTKIETVLESITKQTGIHFIFKEGLLKNEKATVEITDVSLDKALDKIFKSSAFYYMLHRGTVVIKRKNEDISLPEQSTSGISNLQQQVIKGKVHDTKGNLLSAVSILLKGSNTGTSSNTKGEFQLTLPDGKKGTLIFSAVGFKQLEIPINNKSELNVIMDADEVGLDEVVVVGFSEVDKKHVASSVSQMDMEKIKNRPIFKMQDAFSGTIPGVTMMRGNSMPGSVPGTISIRGISTLQNADPLVIVDGMEQSIHDIDPNQVKSITVLKDAASASMYGSRGANGVIIIETERGQTGQFKVVTNNWFAVNKPIDLPKFVGAVDFMKLRNETLIQQGQSAIYPEETINKYASGELKEVNWLDQVMERTSTAMNNNASISGGGGVGTFNLMLGHIKENGLNKIEGTQKFSARFNTNINIADKFVLMADFYAHRLQVDRLLANDDGHGLYKQAWRLNPTQQIFYDSDLPEHYILHNNINPIASIKHGGTKNNMYDRSTINLRPKYNINSNFNIEGNVSYMINKSANKQKRLTYKFFDENGAPAAIWGNDVNASQGVSESQLTARMLINFNKELRQHKDKIYLTAGSEVMNYTFTDFREISKASFFGKLNYSFNNRYILELTGRSDGSSKFAPGHRWGFFPSGAFAWNLHNEHFFKPILESGTVNNIKIRASYGLIGNENVAPYLWQESVNTWGWTIRVPNPNFSWEKQKQWNLGLDVNAFKNRLSFTAELYHKNSYDLIYDQFAVPPLTGSNSLESAVNIGAVENNGWELSASWSDKKDDFSYTIGGMIFDNRNRMLKAGYNENDRLIFKGDNNRIWYKGVPINNYYGFQSDGYFQTQAEVDATPAKMPNSKPGDIRYVDKNQDGIINDEDRSYLADPLPHYNYAINLDFRYKGWDFSALGQGIGKRTGRLIGQEAYPVYVDGNSNDLGAPRVEYVANHWSPDNPNSRFPRLWTGPSPNTLLSDVWLSNAAFFRIKSLQLGYTFPKIGKSIKNFRIYVNAQDVFTFTKWEGLDPERIDVDSPGTNDGNGNYPRMATYSVGLSASIF</sequence>
<evidence type="ECO:0000313" key="9">
    <source>
        <dbReference type="EMBL" id="VXD03740.1"/>
    </source>
</evidence>
<organism evidence="9 10">
    <name type="scientific">Sphingobacterium multivorum</name>
    <dbReference type="NCBI Taxonomy" id="28454"/>
    <lineage>
        <taxon>Bacteria</taxon>
        <taxon>Pseudomonadati</taxon>
        <taxon>Bacteroidota</taxon>
        <taxon>Sphingobacteriia</taxon>
        <taxon>Sphingobacteriales</taxon>
        <taxon>Sphingobacteriaceae</taxon>
        <taxon>Sphingobacterium</taxon>
    </lineage>
</organism>
<dbReference type="Pfam" id="PF07715">
    <property type="entry name" value="Plug"/>
    <property type="match status" value="1"/>
</dbReference>
<dbReference type="SUPFAM" id="SSF49464">
    <property type="entry name" value="Carboxypeptidase regulatory domain-like"/>
    <property type="match status" value="1"/>
</dbReference>
<evidence type="ECO:0000259" key="8">
    <source>
        <dbReference type="Pfam" id="PF07715"/>
    </source>
</evidence>
<dbReference type="InterPro" id="IPR023996">
    <property type="entry name" value="TonB-dep_OMP_SusC/RagA"/>
</dbReference>
<dbReference type="InterPro" id="IPR008969">
    <property type="entry name" value="CarboxyPept-like_regulatory"/>
</dbReference>
<dbReference type="Gene3D" id="3.55.50.30">
    <property type="match status" value="1"/>
</dbReference>
<protein>
    <submittedName>
        <fullName evidence="9">SusC/RagA family TonB-linked outer membrane protein</fullName>
    </submittedName>
</protein>
<keyword evidence="4 7" id="KW-0812">Transmembrane</keyword>
<dbReference type="SUPFAM" id="SSF56935">
    <property type="entry name" value="Porins"/>
    <property type="match status" value="1"/>
</dbReference>
<comment type="similarity">
    <text evidence="7">Belongs to the TonB-dependent receptor family.</text>
</comment>
<evidence type="ECO:0000256" key="7">
    <source>
        <dbReference type="PROSITE-ProRule" id="PRU01360"/>
    </source>
</evidence>
<dbReference type="Gene3D" id="2.170.130.10">
    <property type="entry name" value="TonB-dependent receptor, plug domain"/>
    <property type="match status" value="1"/>
</dbReference>
<evidence type="ECO:0000256" key="4">
    <source>
        <dbReference type="ARBA" id="ARBA00022692"/>
    </source>
</evidence>
<dbReference type="Proteomes" id="UP000432350">
    <property type="component" value="Unassembled WGS sequence"/>
</dbReference>
<dbReference type="InterPro" id="IPR023997">
    <property type="entry name" value="TonB-dep_OMP_SusC/RagA_CS"/>
</dbReference>
<dbReference type="Gene3D" id="2.60.40.1120">
    <property type="entry name" value="Carboxypeptidase-like, regulatory domain"/>
    <property type="match status" value="1"/>
</dbReference>
<dbReference type="GO" id="GO:0009279">
    <property type="term" value="C:cell outer membrane"/>
    <property type="evidence" value="ECO:0007669"/>
    <property type="project" value="UniProtKB-SubCell"/>
</dbReference>
<evidence type="ECO:0000256" key="6">
    <source>
        <dbReference type="ARBA" id="ARBA00023237"/>
    </source>
</evidence>
<keyword evidence="6 7" id="KW-0998">Cell outer membrane</keyword>
<evidence type="ECO:0000256" key="1">
    <source>
        <dbReference type="ARBA" id="ARBA00004571"/>
    </source>
</evidence>
<evidence type="ECO:0000256" key="3">
    <source>
        <dbReference type="ARBA" id="ARBA00022452"/>
    </source>
</evidence>
<evidence type="ECO:0000256" key="2">
    <source>
        <dbReference type="ARBA" id="ARBA00022448"/>
    </source>
</evidence>
<keyword evidence="3 7" id="KW-1134">Transmembrane beta strand</keyword>
<reference evidence="9 10" key="1">
    <citation type="submission" date="2019-10" db="EMBL/GenBank/DDBJ databases">
        <authorList>
            <person name="Karimi E."/>
        </authorList>
    </citation>
    <scope>NUCLEOTIDE SEQUENCE [LARGE SCALE GENOMIC DNA]</scope>
    <source>
        <strain evidence="9">Sphingobacterium sp. 8BC</strain>
    </source>
</reference>
<accession>A0A654DEH6</accession>
<keyword evidence="5 7" id="KW-0472">Membrane</keyword>
<dbReference type="AlphaFoldDB" id="A0A654DEH6"/>
<dbReference type="PROSITE" id="PS52016">
    <property type="entry name" value="TONB_DEPENDENT_REC_3"/>
    <property type="match status" value="1"/>
</dbReference>
<dbReference type="InterPro" id="IPR012910">
    <property type="entry name" value="Plug_dom"/>
</dbReference>
<comment type="subcellular location">
    <subcellularLocation>
        <location evidence="1 7">Cell outer membrane</location>
        <topology evidence="1 7">Multi-pass membrane protein</topology>
    </subcellularLocation>
</comment>
<dbReference type="Pfam" id="PF13715">
    <property type="entry name" value="CarbopepD_reg_2"/>
    <property type="match status" value="1"/>
</dbReference>
<evidence type="ECO:0000256" key="5">
    <source>
        <dbReference type="ARBA" id="ARBA00023136"/>
    </source>
</evidence>
<dbReference type="EMBL" id="CABWMV010000025">
    <property type="protein sequence ID" value="VXD03740.1"/>
    <property type="molecule type" value="Genomic_DNA"/>
</dbReference>
<dbReference type="NCBIfam" id="TIGR04056">
    <property type="entry name" value="OMP_RagA_SusC"/>
    <property type="match status" value="1"/>
</dbReference>
<gene>
    <name evidence="9" type="ORF">SPHINGO8BC_60083</name>
</gene>
<evidence type="ECO:0000313" key="10">
    <source>
        <dbReference type="Proteomes" id="UP000432350"/>
    </source>
</evidence>
<keyword evidence="2 7" id="KW-0813">Transport</keyword>
<proteinExistence type="inferred from homology"/>
<dbReference type="InterPro" id="IPR037066">
    <property type="entry name" value="Plug_dom_sf"/>
</dbReference>
<dbReference type="InterPro" id="IPR039426">
    <property type="entry name" value="TonB-dep_rcpt-like"/>
</dbReference>
<dbReference type="NCBIfam" id="TIGR04057">
    <property type="entry name" value="SusC_RagA_signa"/>
    <property type="match status" value="1"/>
</dbReference>